<evidence type="ECO:0000313" key="1">
    <source>
        <dbReference type="EMBL" id="PQO30526.1"/>
    </source>
</evidence>
<comment type="caution">
    <text evidence="1">The sequence shown here is derived from an EMBL/GenBank/DDBJ whole genome shotgun (WGS) entry which is preliminary data.</text>
</comment>
<reference evidence="1 2" key="1">
    <citation type="submission" date="2018-02" db="EMBL/GenBank/DDBJ databases">
        <title>Comparative genomes isolates from brazilian mangrove.</title>
        <authorList>
            <person name="Araujo J.E."/>
            <person name="Taketani R.G."/>
            <person name="Silva M.C.P."/>
            <person name="Loureco M.V."/>
            <person name="Andreote F.D."/>
        </authorList>
    </citation>
    <scope>NUCLEOTIDE SEQUENCE [LARGE SCALE GENOMIC DNA]</scope>
    <source>
        <strain evidence="1 2">Hex-1 MGV</strain>
    </source>
</reference>
<dbReference type="RefSeq" id="WP_105332431.1">
    <property type="nucleotide sequence ID" value="NZ_PUHY01000014.1"/>
</dbReference>
<gene>
    <name evidence="1" type="ORF">C5Y83_24525</name>
</gene>
<proteinExistence type="predicted"/>
<evidence type="ECO:0000313" key="2">
    <source>
        <dbReference type="Proteomes" id="UP000238322"/>
    </source>
</evidence>
<dbReference type="Proteomes" id="UP000238322">
    <property type="component" value="Unassembled WGS sequence"/>
</dbReference>
<dbReference type="EMBL" id="PUHY01000014">
    <property type="protein sequence ID" value="PQO30526.1"/>
    <property type="molecule type" value="Genomic_DNA"/>
</dbReference>
<organism evidence="1 2">
    <name type="scientific">Blastopirellula marina</name>
    <dbReference type="NCBI Taxonomy" id="124"/>
    <lineage>
        <taxon>Bacteria</taxon>
        <taxon>Pseudomonadati</taxon>
        <taxon>Planctomycetota</taxon>
        <taxon>Planctomycetia</taxon>
        <taxon>Pirellulales</taxon>
        <taxon>Pirellulaceae</taxon>
        <taxon>Blastopirellula</taxon>
    </lineage>
</organism>
<accession>A0A2S8FED7</accession>
<sequence>MSIDYLVANLTKRQYFDTFDLGGPSLRWILRGESPRGLGPLLSPEVKLGFHLSSWVGDCFFVVTDRDDCIVPQELVDLRSEPRESPYWTVKNRFANISLNLLAEMCSFRDVREEYLDLATRDGRAFFNVAHMVMYLDAPDIEAAFVHTFGTDWRKRYKEIADARQWDHPRPMLPLD</sequence>
<name>A0A2S8FED7_9BACT</name>
<protein>
    <submittedName>
        <fullName evidence="1">Uncharacterized protein</fullName>
    </submittedName>
</protein>
<dbReference type="AlphaFoldDB" id="A0A2S8FED7"/>